<dbReference type="GO" id="GO:0005507">
    <property type="term" value="F:copper ion binding"/>
    <property type="evidence" value="ECO:0007669"/>
    <property type="project" value="TreeGrafter"/>
</dbReference>
<sequence>MEKVNWKVEGMSCTNCALTIEKYLTQQEGLSDVKVNFIGGDVSFAINDSTPAAKVERGIEGLGYHVANGPGSANKAVKKKKWFKNHLQRFWFCVVFTLPLALHMLPGIHIHLLMNPWVQLGLTLPVYIVGMDFFGRSAIKSLLKGIPNMNVLVAMGATSAFIYSLIGMFSADAANYLFFETTATILTLVFLGYLLEDKTVETTQANIRRLTVSQKVMANMIAFDDKFQEHVFPVDSASLKVGDLILIKSGEYVPMDCKVLSGEASVNEAVVTGESLPLTRTMNDKLIGGSMVEQGSVKAYVTAVGEDTVMSQILRLVKEAQSEKPPVQQMADKISAVFVPVVAAIAVLTLMGNYWIAGLPFAMSLMRAIAVLVIACPCAMGLATPAAIAVGLGRAAKKGILFKNARSLEIFRDIRQVVFDKTGTLTTGKFVITAFEASDSAGDSALKDIAYSLEKYSNHPIAKCITAVWKTKDELRWARIEEVKGLGMKALDKEGNTYAAVSYRGAAHLTTDSGHNVYIIRNNVLLGWIDVADEIRPEAKDVVAALKRRGITTILLSGDKKDKCEAVAAALGIAQVFAEQTPESKLQQIEALNRQAPVAMVGDGINDAPALAKATVGISLSDASQIAMQTAQVVLMNHGLTYLPMALGLGKHTYLTIKQNLFWAFIYNIVAIPVAALGYLHPTLAALVMGLSDVVLAINSVRLNWKKVA</sequence>
<evidence type="ECO:0000256" key="6">
    <source>
        <dbReference type="ARBA" id="ARBA00022840"/>
    </source>
</evidence>
<dbReference type="InterPro" id="IPR001757">
    <property type="entry name" value="P_typ_ATPase"/>
</dbReference>
<feature type="transmembrane region" description="Helical" evidence="10">
    <location>
        <begin position="151"/>
        <end position="170"/>
    </location>
</feature>
<name>A0A4Q1D215_9BACT</name>
<dbReference type="Gene3D" id="3.40.50.1000">
    <property type="entry name" value="HAD superfamily/HAD-like"/>
    <property type="match status" value="1"/>
</dbReference>
<dbReference type="GO" id="GO:0055070">
    <property type="term" value="P:copper ion homeostasis"/>
    <property type="evidence" value="ECO:0007669"/>
    <property type="project" value="TreeGrafter"/>
</dbReference>
<evidence type="ECO:0000259" key="11">
    <source>
        <dbReference type="PROSITE" id="PS50846"/>
    </source>
</evidence>
<dbReference type="GO" id="GO:0012505">
    <property type="term" value="C:endomembrane system"/>
    <property type="evidence" value="ECO:0007669"/>
    <property type="project" value="UniProtKB-SubCell"/>
</dbReference>
<keyword evidence="6 10" id="KW-0067">ATP-binding</keyword>
<accession>A0A4Q1D215</accession>
<evidence type="ECO:0000256" key="2">
    <source>
        <dbReference type="ARBA" id="ARBA00006024"/>
    </source>
</evidence>
<dbReference type="SUPFAM" id="SSF81665">
    <property type="entry name" value="Calcium ATPase, transmembrane domain M"/>
    <property type="match status" value="1"/>
</dbReference>
<dbReference type="InterPro" id="IPR023214">
    <property type="entry name" value="HAD_sf"/>
</dbReference>
<evidence type="ECO:0000256" key="5">
    <source>
        <dbReference type="ARBA" id="ARBA00022741"/>
    </source>
</evidence>
<evidence type="ECO:0000256" key="1">
    <source>
        <dbReference type="ARBA" id="ARBA00004127"/>
    </source>
</evidence>
<dbReference type="NCBIfam" id="TIGR01512">
    <property type="entry name" value="ATPase-IB2_Cd"/>
    <property type="match status" value="1"/>
</dbReference>
<dbReference type="SUPFAM" id="SSF56784">
    <property type="entry name" value="HAD-like"/>
    <property type="match status" value="1"/>
</dbReference>
<evidence type="ECO:0000256" key="10">
    <source>
        <dbReference type="RuleBase" id="RU362081"/>
    </source>
</evidence>
<dbReference type="Pfam" id="PF00702">
    <property type="entry name" value="Hydrolase"/>
    <property type="match status" value="1"/>
</dbReference>
<dbReference type="SUPFAM" id="SSF81653">
    <property type="entry name" value="Calcium ATPase, transduction domain A"/>
    <property type="match status" value="1"/>
</dbReference>
<dbReference type="PANTHER" id="PTHR43520:SF8">
    <property type="entry name" value="P-TYPE CU(+) TRANSPORTER"/>
    <property type="match status" value="1"/>
</dbReference>
<dbReference type="Pfam" id="PF00403">
    <property type="entry name" value="HMA"/>
    <property type="match status" value="1"/>
</dbReference>
<dbReference type="InterPro" id="IPR027256">
    <property type="entry name" value="P-typ_ATPase_IB"/>
</dbReference>
<gene>
    <name evidence="12" type="primary">cadA</name>
    <name evidence="12" type="ORF">ESB13_18975</name>
</gene>
<feature type="transmembrane region" description="Helical" evidence="10">
    <location>
        <begin position="368"/>
        <end position="393"/>
    </location>
</feature>
<dbReference type="PROSITE" id="PS01047">
    <property type="entry name" value="HMA_1"/>
    <property type="match status" value="1"/>
</dbReference>
<dbReference type="Gene3D" id="3.30.70.100">
    <property type="match status" value="1"/>
</dbReference>
<keyword evidence="8 10" id="KW-1133">Transmembrane helix</keyword>
<feature type="transmembrane region" description="Helical" evidence="10">
    <location>
        <begin position="117"/>
        <end position="139"/>
    </location>
</feature>
<dbReference type="RefSeq" id="WP_129005268.1">
    <property type="nucleotide sequence ID" value="NZ_SDHZ01000003.1"/>
</dbReference>
<dbReference type="GO" id="GO:0016887">
    <property type="term" value="F:ATP hydrolysis activity"/>
    <property type="evidence" value="ECO:0007669"/>
    <property type="project" value="InterPro"/>
</dbReference>
<keyword evidence="12" id="KW-0378">Hydrolase</keyword>
<keyword evidence="7" id="KW-1278">Translocase</keyword>
<evidence type="ECO:0000313" key="12">
    <source>
        <dbReference type="EMBL" id="RXK81871.1"/>
    </source>
</evidence>
<keyword evidence="5 10" id="KW-0547">Nucleotide-binding</keyword>
<reference evidence="12 13" key="1">
    <citation type="submission" date="2019-01" db="EMBL/GenBank/DDBJ databases">
        <title>Filimonas sp. strain TTM-71.</title>
        <authorList>
            <person name="Chen W.-M."/>
        </authorList>
    </citation>
    <scope>NUCLEOTIDE SEQUENCE [LARGE SCALE GENOMIC DNA]</scope>
    <source>
        <strain evidence="12 13">TTM-71</strain>
    </source>
</reference>
<keyword evidence="4 10" id="KW-0479">Metal-binding</keyword>
<dbReference type="InterPro" id="IPR036163">
    <property type="entry name" value="HMA_dom_sf"/>
</dbReference>
<dbReference type="EC" id="3.6.3.3" evidence="12"/>
<dbReference type="InterPro" id="IPR036412">
    <property type="entry name" value="HAD-like_sf"/>
</dbReference>
<dbReference type="GO" id="GO:0043682">
    <property type="term" value="F:P-type divalent copper transporter activity"/>
    <property type="evidence" value="ECO:0007669"/>
    <property type="project" value="TreeGrafter"/>
</dbReference>
<dbReference type="NCBIfam" id="TIGR01525">
    <property type="entry name" value="ATPase-IB_hvy"/>
    <property type="match status" value="1"/>
</dbReference>
<protein>
    <submittedName>
        <fullName evidence="12">Cadmium-translocating P-type ATPase</fullName>
        <ecNumber evidence="12">3.6.3.3</ecNumber>
    </submittedName>
</protein>
<evidence type="ECO:0000256" key="7">
    <source>
        <dbReference type="ARBA" id="ARBA00022967"/>
    </source>
</evidence>
<feature type="transmembrane region" description="Helical" evidence="10">
    <location>
        <begin position="686"/>
        <end position="705"/>
    </location>
</feature>
<dbReference type="PROSITE" id="PS00154">
    <property type="entry name" value="ATPASE_E1_E2"/>
    <property type="match status" value="1"/>
</dbReference>
<keyword evidence="9 10" id="KW-0472">Membrane</keyword>
<dbReference type="InterPro" id="IPR006121">
    <property type="entry name" value="HMA_dom"/>
</dbReference>
<keyword evidence="10" id="KW-1003">Cell membrane</keyword>
<dbReference type="Gene3D" id="3.40.1110.10">
    <property type="entry name" value="Calcium-transporting ATPase, cytoplasmic domain N"/>
    <property type="match status" value="1"/>
</dbReference>
<dbReference type="OrthoDB" id="614385at2"/>
<comment type="caution">
    <text evidence="12">The sequence shown here is derived from an EMBL/GenBank/DDBJ whole genome shotgun (WGS) entry which is preliminary data.</text>
</comment>
<dbReference type="Proteomes" id="UP000290545">
    <property type="component" value="Unassembled WGS sequence"/>
</dbReference>
<dbReference type="Pfam" id="PF00122">
    <property type="entry name" value="E1-E2_ATPase"/>
    <property type="match status" value="1"/>
</dbReference>
<dbReference type="InterPro" id="IPR059000">
    <property type="entry name" value="ATPase_P-type_domA"/>
</dbReference>
<dbReference type="GO" id="GO:0005524">
    <property type="term" value="F:ATP binding"/>
    <property type="evidence" value="ECO:0007669"/>
    <property type="project" value="UniProtKB-UniRule"/>
</dbReference>
<dbReference type="GO" id="GO:0005886">
    <property type="term" value="C:plasma membrane"/>
    <property type="evidence" value="ECO:0007669"/>
    <property type="project" value="UniProtKB-SubCell"/>
</dbReference>
<feature type="transmembrane region" description="Helical" evidence="10">
    <location>
        <begin position="90"/>
        <end position="111"/>
    </location>
</feature>
<keyword evidence="13" id="KW-1185">Reference proteome</keyword>
<dbReference type="AlphaFoldDB" id="A0A4Q1D215"/>
<dbReference type="EMBL" id="SDHZ01000003">
    <property type="protein sequence ID" value="RXK81871.1"/>
    <property type="molecule type" value="Genomic_DNA"/>
</dbReference>
<evidence type="ECO:0000256" key="8">
    <source>
        <dbReference type="ARBA" id="ARBA00022989"/>
    </source>
</evidence>
<dbReference type="NCBIfam" id="TIGR01494">
    <property type="entry name" value="ATPase_P-type"/>
    <property type="match status" value="1"/>
</dbReference>
<dbReference type="InterPro" id="IPR023298">
    <property type="entry name" value="ATPase_P-typ_TM_dom_sf"/>
</dbReference>
<feature type="transmembrane region" description="Helical" evidence="10">
    <location>
        <begin position="661"/>
        <end position="680"/>
    </location>
</feature>
<dbReference type="InterPro" id="IPR017969">
    <property type="entry name" value="Heavy-metal-associated_CS"/>
</dbReference>
<dbReference type="PROSITE" id="PS50846">
    <property type="entry name" value="HMA_2"/>
    <property type="match status" value="1"/>
</dbReference>
<comment type="similarity">
    <text evidence="2 10">Belongs to the cation transport ATPase (P-type) (TC 3.A.3) family. Type IB subfamily.</text>
</comment>
<dbReference type="PRINTS" id="PR00119">
    <property type="entry name" value="CATATPASE"/>
</dbReference>
<dbReference type="PRINTS" id="PR00941">
    <property type="entry name" value="CDATPASE"/>
</dbReference>
<dbReference type="NCBIfam" id="TIGR01511">
    <property type="entry name" value="ATPase-IB1_Cu"/>
    <property type="match status" value="1"/>
</dbReference>
<evidence type="ECO:0000256" key="4">
    <source>
        <dbReference type="ARBA" id="ARBA00022723"/>
    </source>
</evidence>
<evidence type="ECO:0000256" key="9">
    <source>
        <dbReference type="ARBA" id="ARBA00023136"/>
    </source>
</evidence>
<comment type="subcellular location">
    <subcellularLocation>
        <location evidence="10">Cell membrane</location>
    </subcellularLocation>
    <subcellularLocation>
        <location evidence="1">Endomembrane system</location>
        <topology evidence="1">Multi-pass membrane protein</topology>
    </subcellularLocation>
</comment>
<evidence type="ECO:0000313" key="13">
    <source>
        <dbReference type="Proteomes" id="UP000290545"/>
    </source>
</evidence>
<evidence type="ECO:0000256" key="3">
    <source>
        <dbReference type="ARBA" id="ARBA00022692"/>
    </source>
</evidence>
<dbReference type="Gene3D" id="2.70.150.10">
    <property type="entry name" value="Calcium-transporting ATPase, cytoplasmic transduction domain A"/>
    <property type="match status" value="1"/>
</dbReference>
<proteinExistence type="inferred from homology"/>
<organism evidence="12 13">
    <name type="scientific">Filimonas effusa</name>
    <dbReference type="NCBI Taxonomy" id="2508721"/>
    <lineage>
        <taxon>Bacteria</taxon>
        <taxon>Pseudomonadati</taxon>
        <taxon>Bacteroidota</taxon>
        <taxon>Chitinophagia</taxon>
        <taxon>Chitinophagales</taxon>
        <taxon>Chitinophagaceae</taxon>
        <taxon>Filimonas</taxon>
    </lineage>
</organism>
<dbReference type="InterPro" id="IPR008250">
    <property type="entry name" value="ATPase_P-typ_transduc_dom_A_sf"/>
</dbReference>
<keyword evidence="3 10" id="KW-0812">Transmembrane</keyword>
<dbReference type="InterPro" id="IPR023299">
    <property type="entry name" value="ATPase_P-typ_cyto_dom_N"/>
</dbReference>
<dbReference type="InterPro" id="IPR018303">
    <property type="entry name" value="ATPase_P-typ_P_site"/>
</dbReference>
<feature type="transmembrane region" description="Helical" evidence="10">
    <location>
        <begin position="334"/>
        <end position="356"/>
    </location>
</feature>
<dbReference type="CDD" id="cd00371">
    <property type="entry name" value="HMA"/>
    <property type="match status" value="1"/>
</dbReference>
<feature type="domain" description="HMA" evidence="11">
    <location>
        <begin position="2"/>
        <end position="67"/>
    </location>
</feature>
<dbReference type="SUPFAM" id="SSF55008">
    <property type="entry name" value="HMA, heavy metal-associated domain"/>
    <property type="match status" value="1"/>
</dbReference>
<dbReference type="PANTHER" id="PTHR43520">
    <property type="entry name" value="ATP7, ISOFORM B"/>
    <property type="match status" value="1"/>
</dbReference>
<feature type="transmembrane region" description="Helical" evidence="10">
    <location>
        <begin position="176"/>
        <end position="195"/>
    </location>
</feature>